<keyword evidence="2" id="KW-1133">Transmembrane helix</keyword>
<protein>
    <submittedName>
        <fullName evidence="3">Uncharacterized protein</fullName>
    </submittedName>
</protein>
<name>A0ABD5WE58_9EURY</name>
<evidence type="ECO:0000256" key="1">
    <source>
        <dbReference type="SAM" id="MobiDB-lite"/>
    </source>
</evidence>
<dbReference type="RefSeq" id="WP_284032237.1">
    <property type="nucleotide sequence ID" value="NZ_CP126154.1"/>
</dbReference>
<feature type="compositionally biased region" description="Acidic residues" evidence="1">
    <location>
        <begin position="1"/>
        <end position="10"/>
    </location>
</feature>
<organism evidence="3 4">
    <name type="scientific">Halobaculum lipolyticum</name>
    <dbReference type="NCBI Taxonomy" id="3032001"/>
    <lineage>
        <taxon>Archaea</taxon>
        <taxon>Methanobacteriati</taxon>
        <taxon>Methanobacteriota</taxon>
        <taxon>Stenosarchaea group</taxon>
        <taxon>Halobacteria</taxon>
        <taxon>Halobacteriales</taxon>
        <taxon>Haloferacaceae</taxon>
        <taxon>Halobaculum</taxon>
    </lineage>
</organism>
<comment type="caution">
    <text evidence="3">The sequence shown here is derived from an EMBL/GenBank/DDBJ whole genome shotgun (WGS) entry which is preliminary data.</text>
</comment>
<keyword evidence="4" id="KW-1185">Reference proteome</keyword>
<dbReference type="EMBL" id="JBHTAH010000019">
    <property type="protein sequence ID" value="MFC7071188.1"/>
    <property type="molecule type" value="Genomic_DNA"/>
</dbReference>
<evidence type="ECO:0000313" key="4">
    <source>
        <dbReference type="Proteomes" id="UP001596461"/>
    </source>
</evidence>
<keyword evidence="2" id="KW-0472">Membrane</keyword>
<gene>
    <name evidence="3" type="ORF">ACFQL9_16200</name>
</gene>
<dbReference type="Proteomes" id="UP001596461">
    <property type="component" value="Unassembled WGS sequence"/>
</dbReference>
<feature type="transmembrane region" description="Helical" evidence="2">
    <location>
        <begin position="164"/>
        <end position="185"/>
    </location>
</feature>
<keyword evidence="2" id="KW-0812">Transmembrane</keyword>
<feature type="transmembrane region" description="Helical" evidence="2">
    <location>
        <begin position="191"/>
        <end position="209"/>
    </location>
</feature>
<evidence type="ECO:0000256" key="2">
    <source>
        <dbReference type="SAM" id="Phobius"/>
    </source>
</evidence>
<evidence type="ECO:0000313" key="3">
    <source>
        <dbReference type="EMBL" id="MFC7071188.1"/>
    </source>
</evidence>
<feature type="transmembrane region" description="Helical" evidence="2">
    <location>
        <begin position="132"/>
        <end position="152"/>
    </location>
</feature>
<feature type="region of interest" description="Disordered" evidence="1">
    <location>
        <begin position="1"/>
        <end position="54"/>
    </location>
</feature>
<sequence length="261" mass="26255">MGGFDFDDGADDHATDGGPAFAAAADAADTVVSPAEPAPLADPGSLGSDDASGGADRAAVDAVDAVDATLLYAGETPRATLPVANGHLVATSHRVLAHAPDSDGRATLRTVHRVNVEEVRLSATGVDWLVRPIAYCVIGGLAMVLGGSLVSFDAMSTTMPEGAGATGVGGLLSMVGGVLAVLGFVDDALRVVGALSLLVGAALMGVYAYTRGSEVVVETEGETPTLRVDAGDADDDAVERFRAEAGLENGDTGRLKRLVGR</sequence>
<reference evidence="3 4" key="1">
    <citation type="journal article" date="2019" name="Int. J. Syst. Evol. Microbiol.">
        <title>The Global Catalogue of Microorganisms (GCM) 10K type strain sequencing project: providing services to taxonomists for standard genome sequencing and annotation.</title>
        <authorList>
            <consortium name="The Broad Institute Genomics Platform"/>
            <consortium name="The Broad Institute Genome Sequencing Center for Infectious Disease"/>
            <person name="Wu L."/>
            <person name="Ma J."/>
        </authorList>
    </citation>
    <scope>NUCLEOTIDE SEQUENCE [LARGE SCALE GENOMIC DNA]</scope>
    <source>
        <strain evidence="3 4">DT31</strain>
    </source>
</reference>
<dbReference type="AlphaFoldDB" id="A0ABD5WE58"/>
<proteinExistence type="predicted"/>
<dbReference type="GeneID" id="81124070"/>
<feature type="compositionally biased region" description="Low complexity" evidence="1">
    <location>
        <begin position="16"/>
        <end position="54"/>
    </location>
</feature>
<accession>A0ABD5WE58</accession>